<feature type="transmembrane region" description="Helical" evidence="1">
    <location>
        <begin position="36"/>
        <end position="54"/>
    </location>
</feature>
<dbReference type="RefSeq" id="WP_062831580.1">
    <property type="nucleotide sequence ID" value="NZ_BCSX01000051.1"/>
</dbReference>
<organism evidence="2 3">
    <name type="scientific">Mycolicibacterium brisbanense</name>
    <dbReference type="NCBI Taxonomy" id="146020"/>
    <lineage>
        <taxon>Bacteria</taxon>
        <taxon>Bacillati</taxon>
        <taxon>Actinomycetota</taxon>
        <taxon>Actinomycetes</taxon>
        <taxon>Mycobacteriales</taxon>
        <taxon>Mycobacteriaceae</taxon>
        <taxon>Mycolicibacterium</taxon>
    </lineage>
</organism>
<protein>
    <recommendedName>
        <fullName evidence="4">Integral membrane protein</fullName>
    </recommendedName>
</protein>
<keyword evidence="1" id="KW-0472">Membrane</keyword>
<keyword evidence="3" id="KW-1185">Reference proteome</keyword>
<evidence type="ECO:0000256" key="1">
    <source>
        <dbReference type="SAM" id="Phobius"/>
    </source>
</evidence>
<dbReference type="EMBL" id="BCSX01000051">
    <property type="protein sequence ID" value="GAS91797.1"/>
    <property type="molecule type" value="Genomic_DNA"/>
</dbReference>
<feature type="transmembrane region" description="Helical" evidence="1">
    <location>
        <begin position="155"/>
        <end position="176"/>
    </location>
</feature>
<comment type="caution">
    <text evidence="2">The sequence shown here is derived from an EMBL/GenBank/DDBJ whole genome shotgun (WGS) entry which is preliminary data.</text>
</comment>
<dbReference type="Pfam" id="PF17197">
    <property type="entry name" value="DUF5134"/>
    <property type="match status" value="1"/>
</dbReference>
<keyword evidence="1" id="KW-1133">Transmembrane helix</keyword>
<dbReference type="InterPro" id="IPR033458">
    <property type="entry name" value="DUF5134"/>
</dbReference>
<evidence type="ECO:0008006" key="4">
    <source>
        <dbReference type="Google" id="ProtNLM"/>
    </source>
</evidence>
<name>A0A100W543_9MYCO</name>
<feature type="transmembrane region" description="Helical" evidence="1">
    <location>
        <begin position="188"/>
        <end position="207"/>
    </location>
</feature>
<feature type="transmembrane region" description="Helical" evidence="1">
    <location>
        <begin position="66"/>
        <end position="85"/>
    </location>
</feature>
<evidence type="ECO:0000313" key="2">
    <source>
        <dbReference type="EMBL" id="GAS91797.1"/>
    </source>
</evidence>
<dbReference type="STRING" id="146020.RMCB_5893"/>
<proteinExistence type="predicted"/>
<dbReference type="AlphaFoldDB" id="A0A100W543"/>
<reference evidence="3" key="1">
    <citation type="journal article" date="2016" name="Genome Announc.">
        <title>Draft Genome Sequences of Five Rapidly Growing Mycobacterium Species, M. thermoresistibile, M. fortuitum subsp. acetamidolyticum, M. canariasense, M. brisbanense, and M. novocastrense.</title>
        <authorList>
            <person name="Katahira K."/>
            <person name="Ogura Y."/>
            <person name="Gotoh Y."/>
            <person name="Hayashi T."/>
        </authorList>
    </citation>
    <scope>NUCLEOTIDE SEQUENCE [LARGE SCALE GENOMIC DNA]</scope>
    <source>
        <strain evidence="3">JCM15654</strain>
    </source>
</reference>
<evidence type="ECO:0000313" key="3">
    <source>
        <dbReference type="Proteomes" id="UP000069620"/>
    </source>
</evidence>
<feature type="transmembrane region" description="Helical" evidence="1">
    <location>
        <begin position="92"/>
        <end position="112"/>
    </location>
</feature>
<feature type="transmembrane region" description="Helical" evidence="1">
    <location>
        <begin position="6"/>
        <end position="27"/>
    </location>
</feature>
<keyword evidence="1" id="KW-0812">Transmembrane</keyword>
<gene>
    <name evidence="2" type="ORF">RMCB_5893</name>
</gene>
<dbReference type="OrthoDB" id="4734452at2"/>
<dbReference type="Proteomes" id="UP000069620">
    <property type="component" value="Unassembled WGS sequence"/>
</dbReference>
<accession>A0A100W543</accession>
<sequence>MIGDLFLRWIVTALFVVSALECGYAIVTGSRSWTHVVGHLLHFVMAVAMAVMAWPRGAALPTTGPMVFFAAATVWFAAIAATTAAHRAVAGYHAFMMLAMAWMYAVMNGGLLPGQTTSGHHDTHASAMAMDMPGMDMSTAAEASTGPGYPGWIDAVDWLCTVVFAAAAVWWLYRYFAARQADPTRRHIGAACQAMMAAGMAVMFGVML</sequence>
<reference evidence="3" key="2">
    <citation type="submission" date="2016-02" db="EMBL/GenBank/DDBJ databases">
        <title>Draft genome sequence of five rapidly growing Mycobacterium species.</title>
        <authorList>
            <person name="Katahira K."/>
            <person name="Gotou Y."/>
            <person name="Iida K."/>
            <person name="Ogura Y."/>
            <person name="Hayashi T."/>
        </authorList>
    </citation>
    <scope>NUCLEOTIDE SEQUENCE [LARGE SCALE GENOMIC DNA]</scope>
    <source>
        <strain evidence="3">JCM15654</strain>
    </source>
</reference>